<gene>
    <name evidence="2" type="ORF">IFR04_010757</name>
</gene>
<organism evidence="2 3">
    <name type="scientific">Cadophora malorum</name>
    <dbReference type="NCBI Taxonomy" id="108018"/>
    <lineage>
        <taxon>Eukaryota</taxon>
        <taxon>Fungi</taxon>
        <taxon>Dikarya</taxon>
        <taxon>Ascomycota</taxon>
        <taxon>Pezizomycotina</taxon>
        <taxon>Leotiomycetes</taxon>
        <taxon>Helotiales</taxon>
        <taxon>Ploettnerulaceae</taxon>
        <taxon>Cadophora</taxon>
    </lineage>
</organism>
<dbReference type="EMBL" id="JAFJYH010000197">
    <property type="protein sequence ID" value="KAG4416114.1"/>
    <property type="molecule type" value="Genomic_DNA"/>
</dbReference>
<sequence length="167" mass="18718">MGFFQRLCMPPPFDFDFGKLKFWRKHDDNEHDYRDQPDQPQNRDHPSDIRIPSQNIANVRKTRRAATVLNEGGHHGERDEQRVSISDGGVAESMRRGHESTDGCLAAASLGIVDSSPDRIGDIDTAEERARARARGRSFEVSSQTSVMDFAVGGERPNPGGRVQFPR</sequence>
<protein>
    <submittedName>
        <fullName evidence="2">Uncharacterized protein</fullName>
    </submittedName>
</protein>
<feature type="region of interest" description="Disordered" evidence="1">
    <location>
        <begin position="28"/>
        <end position="102"/>
    </location>
</feature>
<accession>A0A8H7W9G8</accession>
<feature type="compositionally biased region" description="Basic and acidic residues" evidence="1">
    <location>
        <begin position="28"/>
        <end position="48"/>
    </location>
</feature>
<evidence type="ECO:0000313" key="3">
    <source>
        <dbReference type="Proteomes" id="UP000664132"/>
    </source>
</evidence>
<evidence type="ECO:0000313" key="2">
    <source>
        <dbReference type="EMBL" id="KAG4416114.1"/>
    </source>
</evidence>
<dbReference type="Proteomes" id="UP000664132">
    <property type="component" value="Unassembled WGS sequence"/>
</dbReference>
<name>A0A8H7W9G8_9HELO</name>
<keyword evidence="3" id="KW-1185">Reference proteome</keyword>
<proteinExistence type="predicted"/>
<dbReference type="AlphaFoldDB" id="A0A8H7W9G8"/>
<reference evidence="2" key="1">
    <citation type="submission" date="2021-02" db="EMBL/GenBank/DDBJ databases">
        <title>Genome sequence Cadophora malorum strain M34.</title>
        <authorList>
            <person name="Stefanovic E."/>
            <person name="Vu D."/>
            <person name="Scully C."/>
            <person name="Dijksterhuis J."/>
            <person name="Roader J."/>
            <person name="Houbraken J."/>
        </authorList>
    </citation>
    <scope>NUCLEOTIDE SEQUENCE</scope>
    <source>
        <strain evidence="2">M34</strain>
    </source>
</reference>
<evidence type="ECO:0000256" key="1">
    <source>
        <dbReference type="SAM" id="MobiDB-lite"/>
    </source>
</evidence>
<feature type="compositionally biased region" description="Basic and acidic residues" evidence="1">
    <location>
        <begin position="72"/>
        <end position="82"/>
    </location>
</feature>
<comment type="caution">
    <text evidence="2">The sequence shown here is derived from an EMBL/GenBank/DDBJ whole genome shotgun (WGS) entry which is preliminary data.</text>
</comment>